<dbReference type="PANTHER" id="PTHR31973">
    <property type="entry name" value="POLYPROTEIN, PUTATIVE-RELATED"/>
    <property type="match status" value="1"/>
</dbReference>
<dbReference type="InterPro" id="IPR018289">
    <property type="entry name" value="MULE_transposase_dom"/>
</dbReference>
<dbReference type="Proteomes" id="UP000818029">
    <property type="component" value="Chromosome A08"/>
</dbReference>
<feature type="region of interest" description="Disordered" evidence="1">
    <location>
        <begin position="166"/>
        <end position="197"/>
    </location>
</feature>
<dbReference type="KEGG" id="ghi:107907764"/>
<feature type="domain" description="MULE transposase" evidence="2">
    <location>
        <begin position="365"/>
        <end position="460"/>
    </location>
</feature>
<evidence type="ECO:0000256" key="1">
    <source>
        <dbReference type="SAM" id="MobiDB-lite"/>
    </source>
</evidence>
<dbReference type="PaxDb" id="3635-A0A1U8JPD4"/>
<dbReference type="OrthoDB" id="1410710at2759"/>
<gene>
    <name evidence="4" type="primary">LOC107907764</name>
</gene>
<organism evidence="3 4">
    <name type="scientific">Gossypium hirsutum</name>
    <name type="common">Upland cotton</name>
    <name type="synonym">Gossypium mexicanum</name>
    <dbReference type="NCBI Taxonomy" id="3635"/>
    <lineage>
        <taxon>Eukaryota</taxon>
        <taxon>Viridiplantae</taxon>
        <taxon>Streptophyta</taxon>
        <taxon>Embryophyta</taxon>
        <taxon>Tracheophyta</taxon>
        <taxon>Spermatophyta</taxon>
        <taxon>Magnoliopsida</taxon>
        <taxon>eudicotyledons</taxon>
        <taxon>Gunneridae</taxon>
        <taxon>Pentapetalae</taxon>
        <taxon>rosids</taxon>
        <taxon>malvids</taxon>
        <taxon>Malvales</taxon>
        <taxon>Malvaceae</taxon>
        <taxon>Malvoideae</taxon>
        <taxon>Gossypium</taxon>
    </lineage>
</organism>
<dbReference type="STRING" id="3635.A0A1U8JPD4"/>
<sequence length="607" mass="69130">MSNSFFAIVYYDGKISKSDTDVVFESDDPISLTFIKDIPLEEMKCKINRKIGAGNTKTVSSLTYRFPVSLIRGAFVYRAVVIDDDDDVTTMIAAHEKSGNVNLELYVKLEDVEKGCRDVNVPAPNPEIQPIRQCEAEIPSSSQVATEAAIDLNIVPFGESYVFEEYENEDEDEEDRDSDVEIIPAPGPHLSSSIGSSRDLPAMQAHEFPEYAHIIPSLMTYSETGDLCIGMRFPTKDAVLSAIKHYNIKQSVDYKVIVSTPTKYVVSDLIVEIRTRYGYCVSYRKAWNGKQKAIAELYGDWDKSYNDLPNLLAAMQQYVPGTVVELQTLPAYDGNRLVEGKRVFHRLFWTFRSCIEGFRYCKPIVQVDGTFLNGKYKETLLLAISQDGNHNILPLAFAIVEGETKEAWAFFLTNLRKHVKQMGICLISNWNESIKSVIRSKGIRWVPPYAYPVYCLRHVAVNFMKEFNDNELRQEVVSMGNELTSTRFHQRLENVRKKNSRAGEWLDNISKERWTLSYDGGRRYGHMTTNLAEFINPMFKGTRHLPIAALVHESYSMLAQLFVEMGKKQLTMMDSGQIYCELVTQELQENCSKAKSHRVHDFSHANC</sequence>
<protein>
    <recommendedName>
        <fullName evidence="2">MULE transposase domain-containing protein</fullName>
    </recommendedName>
</protein>
<dbReference type="RefSeq" id="XP_016690573.1">
    <property type="nucleotide sequence ID" value="XM_016835084.1"/>
</dbReference>
<name>A0A1U8JPD4_GOSHI</name>
<evidence type="ECO:0000313" key="4">
    <source>
        <dbReference type="RefSeq" id="XP_016690573.1"/>
    </source>
</evidence>
<reference evidence="3" key="1">
    <citation type="journal article" date="2020" name="Nat. Genet.">
        <title>Genomic diversifications of five Gossypium allopolyploid species and their impact on cotton improvement.</title>
        <authorList>
            <person name="Chen Z.J."/>
            <person name="Sreedasyam A."/>
            <person name="Ando A."/>
            <person name="Song Q."/>
            <person name="De Santiago L.M."/>
            <person name="Hulse-Kemp A.M."/>
            <person name="Ding M."/>
            <person name="Ye W."/>
            <person name="Kirkbride R.C."/>
            <person name="Jenkins J."/>
            <person name="Plott C."/>
            <person name="Lovell J."/>
            <person name="Lin Y.M."/>
            <person name="Vaughn R."/>
            <person name="Liu B."/>
            <person name="Simpson S."/>
            <person name="Scheffler B.E."/>
            <person name="Wen L."/>
            <person name="Saski C.A."/>
            <person name="Grover C.E."/>
            <person name="Hu G."/>
            <person name="Conover J.L."/>
            <person name="Carlson J.W."/>
            <person name="Shu S."/>
            <person name="Boston L.B."/>
            <person name="Williams M."/>
            <person name="Peterson D.G."/>
            <person name="McGee K."/>
            <person name="Jones D.C."/>
            <person name="Wendel J.F."/>
            <person name="Stelly D.M."/>
            <person name="Grimwood J."/>
            <person name="Schmutz J."/>
        </authorList>
    </citation>
    <scope>NUCLEOTIDE SEQUENCE [LARGE SCALE GENOMIC DNA]</scope>
    <source>
        <strain evidence="3">cv. TM-1</strain>
    </source>
</reference>
<evidence type="ECO:0000259" key="2">
    <source>
        <dbReference type="Pfam" id="PF10551"/>
    </source>
</evidence>
<keyword evidence="3" id="KW-1185">Reference proteome</keyword>
<dbReference type="Pfam" id="PF10551">
    <property type="entry name" value="MULE"/>
    <property type="match status" value="1"/>
</dbReference>
<proteinExistence type="predicted"/>
<evidence type="ECO:0000313" key="3">
    <source>
        <dbReference type="Proteomes" id="UP000818029"/>
    </source>
</evidence>
<feature type="compositionally biased region" description="Acidic residues" evidence="1">
    <location>
        <begin position="166"/>
        <end position="180"/>
    </location>
</feature>
<dbReference type="AlphaFoldDB" id="A0A1U8JPD4"/>
<dbReference type="PANTHER" id="PTHR31973:SF195">
    <property type="entry name" value="MUDR FAMILY TRANSPOSASE"/>
    <property type="match status" value="1"/>
</dbReference>
<reference evidence="4" key="2">
    <citation type="submission" date="2025-08" db="UniProtKB">
        <authorList>
            <consortium name="RefSeq"/>
        </authorList>
    </citation>
    <scope>IDENTIFICATION</scope>
</reference>
<dbReference type="GeneID" id="107907764"/>
<accession>A0A1U8JPD4</accession>